<name>A0A226D5A0_FOLCA</name>
<feature type="chain" id="PRO_5013076074" evidence="1">
    <location>
        <begin position="28"/>
        <end position="110"/>
    </location>
</feature>
<dbReference type="OrthoDB" id="10003276at2759"/>
<gene>
    <name evidence="2" type="ORF">Fcan01_24599</name>
</gene>
<sequence length="110" mass="12637">MTPKTKFFLVLLAHNLSTNLFTQLTISDSGKHSGPKNFWDYLTKLEWGRDSGKLANSVNRKLEKAPNYAYCTEHAHLKIPLKSDNLMPDFSPSKDEHFKLLLSDCKVWEP</sequence>
<comment type="caution">
    <text evidence="2">The sequence shown here is derived from an EMBL/GenBank/DDBJ whole genome shotgun (WGS) entry which is preliminary data.</text>
</comment>
<evidence type="ECO:0000256" key="1">
    <source>
        <dbReference type="SAM" id="SignalP"/>
    </source>
</evidence>
<dbReference type="Proteomes" id="UP000198287">
    <property type="component" value="Unassembled WGS sequence"/>
</dbReference>
<protein>
    <submittedName>
        <fullName evidence="2">Uncharacterized protein</fullName>
    </submittedName>
</protein>
<evidence type="ECO:0000313" key="2">
    <source>
        <dbReference type="EMBL" id="OXA40722.1"/>
    </source>
</evidence>
<dbReference type="EMBL" id="LNIX01000032">
    <property type="protein sequence ID" value="OXA40722.1"/>
    <property type="molecule type" value="Genomic_DNA"/>
</dbReference>
<evidence type="ECO:0000313" key="3">
    <source>
        <dbReference type="Proteomes" id="UP000198287"/>
    </source>
</evidence>
<reference evidence="2 3" key="1">
    <citation type="submission" date="2015-12" db="EMBL/GenBank/DDBJ databases">
        <title>The genome of Folsomia candida.</title>
        <authorList>
            <person name="Faddeeva A."/>
            <person name="Derks M.F."/>
            <person name="Anvar Y."/>
            <person name="Smit S."/>
            <person name="Van Straalen N."/>
            <person name="Roelofs D."/>
        </authorList>
    </citation>
    <scope>NUCLEOTIDE SEQUENCE [LARGE SCALE GENOMIC DNA]</scope>
    <source>
        <strain evidence="2 3">VU population</strain>
        <tissue evidence="2">Whole body</tissue>
    </source>
</reference>
<dbReference type="AlphaFoldDB" id="A0A226D5A0"/>
<feature type="signal peptide" evidence="1">
    <location>
        <begin position="1"/>
        <end position="27"/>
    </location>
</feature>
<accession>A0A226D5A0</accession>
<keyword evidence="3" id="KW-1185">Reference proteome</keyword>
<proteinExistence type="predicted"/>
<keyword evidence="1" id="KW-0732">Signal</keyword>
<organism evidence="2 3">
    <name type="scientific">Folsomia candida</name>
    <name type="common">Springtail</name>
    <dbReference type="NCBI Taxonomy" id="158441"/>
    <lineage>
        <taxon>Eukaryota</taxon>
        <taxon>Metazoa</taxon>
        <taxon>Ecdysozoa</taxon>
        <taxon>Arthropoda</taxon>
        <taxon>Hexapoda</taxon>
        <taxon>Collembola</taxon>
        <taxon>Entomobryomorpha</taxon>
        <taxon>Isotomoidea</taxon>
        <taxon>Isotomidae</taxon>
        <taxon>Proisotominae</taxon>
        <taxon>Folsomia</taxon>
    </lineage>
</organism>